<dbReference type="RefSeq" id="WP_313794079.1">
    <property type="nucleotide sequence ID" value="NZ_CP102453.1"/>
</dbReference>
<keyword evidence="1" id="KW-0472">Membrane</keyword>
<dbReference type="Proteomes" id="UP001315967">
    <property type="component" value="Chromosome"/>
</dbReference>
<dbReference type="Gene3D" id="3.40.250.10">
    <property type="entry name" value="Rhodanese-like domain"/>
    <property type="match status" value="1"/>
</dbReference>
<evidence type="ECO:0000313" key="3">
    <source>
        <dbReference type="EMBL" id="UUX34578.1"/>
    </source>
</evidence>
<dbReference type="SUPFAM" id="SSF52821">
    <property type="entry name" value="Rhodanese/Cell cycle control phosphatase"/>
    <property type="match status" value="1"/>
</dbReference>
<sequence length="132" mass="15275">MDFLIGLSAVIVLGFLAYGIYKLYLYIIRRMSAKVVDASEIEDKIRRVQLVDVREQAEFDAKHILGARNIPMSQFSMRHKELRKDQPIYLYDDSMSFASRAANILRKSGYKDVYILKGGFSKWFGKVKSNIK</sequence>
<evidence type="ECO:0000256" key="1">
    <source>
        <dbReference type="SAM" id="Phobius"/>
    </source>
</evidence>
<dbReference type="PROSITE" id="PS50206">
    <property type="entry name" value="RHODANESE_3"/>
    <property type="match status" value="1"/>
</dbReference>
<evidence type="ECO:0000259" key="2">
    <source>
        <dbReference type="PROSITE" id="PS50206"/>
    </source>
</evidence>
<dbReference type="PANTHER" id="PTHR43031:SF18">
    <property type="entry name" value="RHODANESE-RELATED SULFURTRANSFERASES"/>
    <property type="match status" value="1"/>
</dbReference>
<feature type="transmembrane region" description="Helical" evidence="1">
    <location>
        <begin position="6"/>
        <end position="24"/>
    </location>
</feature>
<feature type="domain" description="Rhodanese" evidence="2">
    <location>
        <begin position="44"/>
        <end position="132"/>
    </location>
</feature>
<proteinExistence type="predicted"/>
<dbReference type="SMART" id="SM00450">
    <property type="entry name" value="RHOD"/>
    <property type="match status" value="1"/>
</dbReference>
<accession>A0ABY5P805</accession>
<dbReference type="InterPro" id="IPR050229">
    <property type="entry name" value="GlpE_sulfurtransferase"/>
</dbReference>
<dbReference type="InterPro" id="IPR001763">
    <property type="entry name" value="Rhodanese-like_dom"/>
</dbReference>
<dbReference type="EMBL" id="CP102453">
    <property type="protein sequence ID" value="UUX34578.1"/>
    <property type="molecule type" value="Genomic_DNA"/>
</dbReference>
<reference evidence="3 4" key="1">
    <citation type="submission" date="2022-08" db="EMBL/GenBank/DDBJ databases">
        <title>Aerococcaceae sp. nov isolated from spoiled eye mask.</title>
        <authorList>
            <person name="Zhou G."/>
            <person name="Xie X.-B."/>
            <person name="Shi Q.-S."/>
            <person name="Wang Y.-S."/>
            <person name="Wen X."/>
            <person name="Peng H."/>
            <person name="Yang X.-J."/>
            <person name="Tao H.-B."/>
            <person name="Huang X.-M."/>
        </authorList>
    </citation>
    <scope>NUCLEOTIDE SEQUENCE [LARGE SCALE GENOMIC DNA]</scope>
    <source>
        <strain evidence="4">DM20194951</strain>
    </source>
</reference>
<keyword evidence="1" id="KW-0812">Transmembrane</keyword>
<name>A0ABY5P805_9LACT</name>
<dbReference type="CDD" id="cd00158">
    <property type="entry name" value="RHOD"/>
    <property type="match status" value="1"/>
</dbReference>
<keyword evidence="4" id="KW-1185">Reference proteome</keyword>
<keyword evidence="1" id="KW-1133">Transmembrane helix</keyword>
<dbReference type="Pfam" id="PF00581">
    <property type="entry name" value="Rhodanese"/>
    <property type="match status" value="1"/>
</dbReference>
<organism evidence="3 4">
    <name type="scientific">Fundicoccus culcitae</name>
    <dbReference type="NCBI Taxonomy" id="2969821"/>
    <lineage>
        <taxon>Bacteria</taxon>
        <taxon>Bacillati</taxon>
        <taxon>Bacillota</taxon>
        <taxon>Bacilli</taxon>
        <taxon>Lactobacillales</taxon>
        <taxon>Aerococcaceae</taxon>
        <taxon>Fundicoccus</taxon>
    </lineage>
</organism>
<dbReference type="PANTHER" id="PTHR43031">
    <property type="entry name" value="FAD-DEPENDENT OXIDOREDUCTASE"/>
    <property type="match status" value="1"/>
</dbReference>
<evidence type="ECO:0000313" key="4">
    <source>
        <dbReference type="Proteomes" id="UP001315967"/>
    </source>
</evidence>
<protein>
    <submittedName>
        <fullName evidence="3">Rhodanese-like domain-containing protein</fullName>
    </submittedName>
</protein>
<dbReference type="InterPro" id="IPR036873">
    <property type="entry name" value="Rhodanese-like_dom_sf"/>
</dbReference>
<gene>
    <name evidence="3" type="ORF">NRE15_02705</name>
</gene>